<organism evidence="4 5">
    <name type="scientific">Actinomyces bovis</name>
    <dbReference type="NCBI Taxonomy" id="1658"/>
    <lineage>
        <taxon>Bacteria</taxon>
        <taxon>Bacillati</taxon>
        <taxon>Actinomycetota</taxon>
        <taxon>Actinomycetes</taxon>
        <taxon>Actinomycetales</taxon>
        <taxon>Actinomycetaceae</taxon>
        <taxon>Actinomyces</taxon>
    </lineage>
</organism>
<keyword evidence="2" id="KW-0472">Membrane</keyword>
<feature type="domain" description="LppM" evidence="3">
    <location>
        <begin position="74"/>
        <end position="229"/>
    </location>
</feature>
<feature type="compositionally biased region" description="Low complexity" evidence="1">
    <location>
        <begin position="168"/>
        <end position="177"/>
    </location>
</feature>
<accession>A0ABY1VN73</accession>
<dbReference type="Proteomes" id="UP000250006">
    <property type="component" value="Unassembled WGS sequence"/>
</dbReference>
<evidence type="ECO:0000256" key="2">
    <source>
        <dbReference type="SAM" id="Phobius"/>
    </source>
</evidence>
<evidence type="ECO:0000259" key="3">
    <source>
        <dbReference type="Pfam" id="PF21946"/>
    </source>
</evidence>
<dbReference type="Pfam" id="PF21946">
    <property type="entry name" value="LppM"/>
    <property type="match status" value="1"/>
</dbReference>
<protein>
    <recommendedName>
        <fullName evidence="3">LppM domain-containing protein</fullName>
    </recommendedName>
</protein>
<feature type="transmembrane region" description="Helical" evidence="2">
    <location>
        <begin position="248"/>
        <end position="265"/>
    </location>
</feature>
<proteinExistence type="predicted"/>
<dbReference type="InterPro" id="IPR053807">
    <property type="entry name" value="LppM"/>
</dbReference>
<keyword evidence="5" id="KW-1185">Reference proteome</keyword>
<comment type="caution">
    <text evidence="4">The sequence shown here is derived from an EMBL/GenBank/DDBJ whole genome shotgun (WGS) entry which is preliminary data.</text>
</comment>
<dbReference type="RefSeq" id="WP_126622339.1">
    <property type="nucleotide sequence ID" value="NZ_UAPQ01000007.1"/>
</dbReference>
<keyword evidence="2" id="KW-0812">Transmembrane</keyword>
<keyword evidence="2" id="KW-1133">Transmembrane helix</keyword>
<evidence type="ECO:0000256" key="1">
    <source>
        <dbReference type="SAM" id="MobiDB-lite"/>
    </source>
</evidence>
<reference evidence="4 5" key="1">
    <citation type="submission" date="2018-06" db="EMBL/GenBank/DDBJ databases">
        <authorList>
            <consortium name="Pathogen Informatics"/>
            <person name="Doyle S."/>
        </authorList>
    </citation>
    <scope>NUCLEOTIDE SEQUENCE [LARGE SCALE GENOMIC DNA]</scope>
    <source>
        <strain evidence="4 5">NCTC11535</strain>
    </source>
</reference>
<evidence type="ECO:0000313" key="5">
    <source>
        <dbReference type="Proteomes" id="UP000250006"/>
    </source>
</evidence>
<name>A0ABY1VN73_9ACTO</name>
<gene>
    <name evidence="4" type="ORF">NCTC11535_01219</name>
</gene>
<dbReference type="EMBL" id="UAPQ01000007">
    <property type="protein sequence ID" value="SPT53550.1"/>
    <property type="molecule type" value="Genomic_DNA"/>
</dbReference>
<feature type="region of interest" description="Disordered" evidence="1">
    <location>
        <begin position="157"/>
        <end position="179"/>
    </location>
</feature>
<evidence type="ECO:0000313" key="4">
    <source>
        <dbReference type="EMBL" id="SPT53550.1"/>
    </source>
</evidence>
<sequence>MSPLLAPAARTAARRRRLLPAWISLGDGVACRARTVGAVLGAAALLAGCTAKLDLEVKASGTFNAVIEMRDTTGTVFQADPDCSSLTNPQALGLTPQDSTKVTAEKLTGSDGSGCLVRISEAPVAEGPMPQAEGTSHPLVVRDGDKFTVKLPPFTAPEPSATATAQVDTPADPAVPTAAPPSPVSLAGLVKAHLQLTFPGAVVDGGGGQVDGRTVTWTDPDLIADGVQATGLAQENAGLSTWDRFKHWITAGVVLTVIVLTALLIRRNRRRSARRTDGDQ</sequence>